<comment type="caution">
    <text evidence="1">The sequence shown here is derived from an EMBL/GenBank/DDBJ whole genome shotgun (WGS) entry which is preliminary data.</text>
</comment>
<sequence>MEENSMNLRANLDLQDEVRARAHVKDEACKRRAARRYDSK</sequence>
<dbReference type="EMBL" id="LXQA011405016">
    <property type="protein sequence ID" value="MCI96065.1"/>
    <property type="molecule type" value="Genomic_DNA"/>
</dbReference>
<feature type="non-terminal residue" evidence="1">
    <location>
        <position position="40"/>
    </location>
</feature>
<evidence type="ECO:0000313" key="1">
    <source>
        <dbReference type="EMBL" id="MCI96065.1"/>
    </source>
</evidence>
<keyword evidence="2" id="KW-1185">Reference proteome</keyword>
<proteinExistence type="predicted"/>
<dbReference type="Proteomes" id="UP000265520">
    <property type="component" value="Unassembled WGS sequence"/>
</dbReference>
<dbReference type="AlphaFoldDB" id="A0A392WB63"/>
<reference evidence="1 2" key="1">
    <citation type="journal article" date="2018" name="Front. Plant Sci.">
        <title>Red Clover (Trifolium pratense) and Zigzag Clover (T. medium) - A Picture of Genomic Similarities and Differences.</title>
        <authorList>
            <person name="Dluhosova J."/>
            <person name="Istvanek J."/>
            <person name="Nedelnik J."/>
            <person name="Repkova J."/>
        </authorList>
    </citation>
    <scope>NUCLEOTIDE SEQUENCE [LARGE SCALE GENOMIC DNA]</scope>
    <source>
        <strain evidence="2">cv. 10/8</strain>
        <tissue evidence="1">Leaf</tissue>
    </source>
</reference>
<protein>
    <submittedName>
        <fullName evidence="1">Uncharacterized protein</fullName>
    </submittedName>
</protein>
<evidence type="ECO:0000313" key="2">
    <source>
        <dbReference type="Proteomes" id="UP000265520"/>
    </source>
</evidence>
<organism evidence="1 2">
    <name type="scientific">Trifolium medium</name>
    <dbReference type="NCBI Taxonomy" id="97028"/>
    <lineage>
        <taxon>Eukaryota</taxon>
        <taxon>Viridiplantae</taxon>
        <taxon>Streptophyta</taxon>
        <taxon>Embryophyta</taxon>
        <taxon>Tracheophyta</taxon>
        <taxon>Spermatophyta</taxon>
        <taxon>Magnoliopsida</taxon>
        <taxon>eudicotyledons</taxon>
        <taxon>Gunneridae</taxon>
        <taxon>Pentapetalae</taxon>
        <taxon>rosids</taxon>
        <taxon>fabids</taxon>
        <taxon>Fabales</taxon>
        <taxon>Fabaceae</taxon>
        <taxon>Papilionoideae</taxon>
        <taxon>50 kb inversion clade</taxon>
        <taxon>NPAAA clade</taxon>
        <taxon>Hologalegina</taxon>
        <taxon>IRL clade</taxon>
        <taxon>Trifolieae</taxon>
        <taxon>Trifolium</taxon>
    </lineage>
</organism>
<accession>A0A392WB63</accession>
<name>A0A392WB63_9FABA</name>